<protein>
    <submittedName>
        <fullName evidence="4">p8</fullName>
    </submittedName>
</protein>
<evidence type="ECO:0000313" key="5">
    <source>
        <dbReference type="Proteomes" id="UP000201334"/>
    </source>
</evidence>
<evidence type="ECO:0000256" key="3">
    <source>
        <dbReference type="SAM" id="MobiDB-lite"/>
    </source>
</evidence>
<sequence length="69" mass="7690">MEREHPTINKAISTKEKSKQLNSSKDKNKLSGKLTAAKAVANEQARGSVYGGSFTNVAREIKMEIHFHF</sequence>
<dbReference type="GeneID" id="16488715"/>
<reference evidence="4 5" key="1">
    <citation type="journal article" date="2010" name="Virus Res.">
        <title>Complete nucleotide sequence and genome organization of Calibrachoa mottle virus (CbMV)--a new species in the genus Carmovirus of the family Tombusviridae.</title>
        <authorList>
            <person name="Gulati-Sakhuja A."/>
            <person name="Liu H.-Y."/>
        </authorList>
    </citation>
    <scope>NUCLEOTIDE SEQUENCE [LARGE SCALE GENOMIC DNA]</scope>
    <source>
        <strain evidence="4">California</strain>
    </source>
</reference>
<dbReference type="RefSeq" id="YP_008378653.1">
    <property type="nucleotide sequence ID" value="NC_021926.1"/>
</dbReference>
<dbReference type="EMBL" id="GQ244431">
    <property type="protein sequence ID" value="ACT36596.1"/>
    <property type="molecule type" value="Genomic_RNA"/>
</dbReference>
<evidence type="ECO:0000313" key="4">
    <source>
        <dbReference type="EMBL" id="ACT36596.1"/>
    </source>
</evidence>
<organism evidence="4 5">
    <name type="scientific">Calibrachoa mottle virus</name>
    <dbReference type="NCBI Taxonomy" id="204928"/>
    <lineage>
        <taxon>Viruses</taxon>
        <taxon>Riboviria</taxon>
        <taxon>Orthornavirae</taxon>
        <taxon>Kitrinoviricota</taxon>
        <taxon>Tolucaviricetes</taxon>
        <taxon>Tolivirales</taxon>
        <taxon>Tombusviridae</taxon>
        <taxon>Procedovirinae</taxon>
        <taxon>Alphacarmovirus</taxon>
        <taxon>Alphacarmovirus calibrachoae</taxon>
    </lineage>
</organism>
<gene>
    <name evidence="4" type="primary">P8</name>
</gene>
<dbReference type="GO" id="GO:0046740">
    <property type="term" value="P:transport of virus in host, cell to cell"/>
    <property type="evidence" value="ECO:0007669"/>
    <property type="project" value="UniProtKB-KW"/>
</dbReference>
<dbReference type="KEGG" id="vg:16488715"/>
<proteinExistence type="predicted"/>
<keyword evidence="2" id="KW-0916">Viral movement protein</keyword>
<name>C7E3L3_9TOMB</name>
<evidence type="ECO:0000256" key="1">
    <source>
        <dbReference type="ARBA" id="ARBA00022448"/>
    </source>
</evidence>
<feature type="compositionally biased region" description="Basic and acidic residues" evidence="3">
    <location>
        <begin position="1"/>
        <end position="29"/>
    </location>
</feature>
<dbReference type="Proteomes" id="UP000201334">
    <property type="component" value="Segment"/>
</dbReference>
<dbReference type="InterPro" id="IPR007982">
    <property type="entry name" value="Tombusvirus_movement"/>
</dbReference>
<dbReference type="Pfam" id="PF05318">
    <property type="entry name" value="Tombus_movement"/>
    <property type="match status" value="1"/>
</dbReference>
<keyword evidence="1" id="KW-0813">Transport</keyword>
<evidence type="ECO:0000256" key="2">
    <source>
        <dbReference type="ARBA" id="ARBA00023031"/>
    </source>
</evidence>
<keyword evidence="5" id="KW-1185">Reference proteome</keyword>
<feature type="region of interest" description="Disordered" evidence="3">
    <location>
        <begin position="1"/>
        <end position="31"/>
    </location>
</feature>
<accession>C7E3L3</accession>